<dbReference type="InterPro" id="IPR001888">
    <property type="entry name" value="Transposase_1"/>
</dbReference>
<dbReference type="EMBL" id="CP092873">
    <property type="protein sequence ID" value="UYV74015.1"/>
    <property type="molecule type" value="Genomic_DNA"/>
</dbReference>
<dbReference type="InterPro" id="IPR009011">
    <property type="entry name" value="Man6P_isomerase_rcpt-bd_dom_sf"/>
</dbReference>
<feature type="domain" description="MRH" evidence="5">
    <location>
        <begin position="623"/>
        <end position="827"/>
    </location>
</feature>
<dbReference type="InterPro" id="IPR036397">
    <property type="entry name" value="RNaseH_sf"/>
</dbReference>
<keyword evidence="1" id="KW-0732">Signal</keyword>
<keyword evidence="4" id="KW-1133">Transmembrane helix</keyword>
<keyword evidence="7" id="KW-1185">Reference proteome</keyword>
<feature type="domain" description="MRH" evidence="5">
    <location>
        <begin position="856"/>
        <end position="1006"/>
    </location>
</feature>
<evidence type="ECO:0000313" key="6">
    <source>
        <dbReference type="EMBL" id="UYV74015.1"/>
    </source>
</evidence>
<dbReference type="Gene3D" id="2.70.130.10">
    <property type="entry name" value="Mannose-6-phosphate receptor binding domain"/>
    <property type="match status" value="5"/>
</dbReference>
<dbReference type="SUPFAM" id="SSF50911">
    <property type="entry name" value="Mannose 6-phosphate receptor domain"/>
    <property type="match status" value="5"/>
</dbReference>
<evidence type="ECO:0000256" key="4">
    <source>
        <dbReference type="SAM" id="Phobius"/>
    </source>
</evidence>
<evidence type="ECO:0000313" key="7">
    <source>
        <dbReference type="Proteomes" id="UP001235939"/>
    </source>
</evidence>
<dbReference type="Pfam" id="PF17906">
    <property type="entry name" value="HTH_48"/>
    <property type="match status" value="1"/>
</dbReference>
<name>A0ABY6L2J9_9ARAC</name>
<dbReference type="Gene3D" id="1.10.10.1450">
    <property type="match status" value="1"/>
</dbReference>
<dbReference type="InterPro" id="IPR052709">
    <property type="entry name" value="Transposase-MT_Hybrid"/>
</dbReference>
<evidence type="ECO:0000256" key="1">
    <source>
        <dbReference type="ARBA" id="ARBA00022729"/>
    </source>
</evidence>
<sequence>MAISEPKSAHLREVLLFAFNWKRSATEAHRMLEEVYGDHALSKSQCYRWFKKFQSGDFKLDNEPRGKPPQKFEEAELQALLDEDSTQTQEKLAKQLQVSQGAVSLRLNSLGMTQKLFRWVPHELSERQQEWRLVTCEGLLARHENNSFLHRIVTSDEKWIHFSNPMRQKSWGLPGQFPKQTPRPNRFGKKGNALRMVGPDRRSIFRAPETWRNGICERSGNTSYSLGTINSALTYNTGQILLKYTAGSPCPNLEMNRSTVIQFLCPEGHEKSGPVYVEDNNNCTHMINFKTILACEYKMDCLARMDGRVINLLSLGADNNYIINHSKNLTLKYILSICSPVPRSIEICPPNSGVCIVDLNNTKAEKLSGGIVAGEMKLDQDGRPYINYTSGSPCPAQKNTTYSSIVTFICEPELPSSAVLDEANSTACHLRINVRTNKVCPNVELTTPAGDGKPDSKTPEDLLNRCIYTVNDKSIDLTPFKRMPQNPYQYKSSLTCNSRYKLWVLQVPDPKNKGTFRLNICGDTSTSGTCKGSASCYNTSDGQIISYGSTANSEIQVQDTRHTLVYTDGDSCPGGEGGKRKTEVVFYCDPKIKNMSQPTIEWKTDCNVMFKWKTAAACREPRTMCHIYHDDRLWDLSELGSLSHIFNTSSEGNTHLGNEPEFGRIFQESRGDRREVWSDFFPPNPEMHGDIFIGHDNMKTREPSLTLFPDDAANHRRPFQVQRYLLSPCRDVPYNTGCPVNSAVCLKPTNGPAQSLGNIRHRTVSRNERKELVLKYYYGDQCGTAGNSSAEISLYCEEKTLVPELEYSDPNTCSYKFTWGTHLVCNDTDHYNDTSEDLMLYLIINMLELHKYLGVNECFSYLAHAGDLFYNKVIKWTFNISQILNKNVVVGNGLNEEYIISLRKDVSNFGCSGAAVCLITGDKKTGISVGDRDGYKVLCPKDQAGYAIALRSQSPCQSNTTDEKYRSSIINLLCDDNAGVGSPVFMYTTDNCVTVIDWYTNLICPYEKIEMSQEEWDSYVASVTSGYISAAVKNLLIVLAIMLVVALILILVLKDPTRRQRAIGLFRRQPKLAEYKYSKVWLEYIYFSINAIFATSICLIKNSCHSWIIYLQGQTGYTIALRSKSPCQSNTSDEKYRSSMINLLCDDNAGVPAVEDWLVTNFLRRMMYTGILHSLRFLPIKKNGSKNLYQNLCEKYGEATLDRSNVYRWYKMFSEGREDVNDEERAGRPSTSTTDKKINEVEKMILANRRITVREVAEDLNISIGSCHSIFINDLGMRRVAAKFVPKFLNCDQKQHRMNIADEMLDSVRDDPNSLQRVITGDEAWVYGYDVETKALSSQWKLPHEPRPKKARQVRSNVKVLLTVFFDCRGVVHHEFLPQGRTVKKEYYLQVMRNFEHTLYIKQ</sequence>
<dbReference type="PANTHER" id="PTHR46060">
    <property type="entry name" value="MARINER MOS1 TRANSPOSASE-LIKE PROTEIN"/>
    <property type="match status" value="1"/>
</dbReference>
<reference evidence="6 7" key="1">
    <citation type="submission" date="2022-01" db="EMBL/GenBank/DDBJ databases">
        <title>A chromosomal length assembly of Cordylochernes scorpioides.</title>
        <authorList>
            <person name="Zeh D."/>
            <person name="Zeh J."/>
        </authorList>
    </citation>
    <scope>NUCLEOTIDE SEQUENCE [LARGE SCALE GENOMIC DNA]</scope>
    <source>
        <strain evidence="6">IN4F17</strain>
        <tissue evidence="6">Whole Body</tissue>
    </source>
</reference>
<protein>
    <recommendedName>
        <fullName evidence="5">MRH domain-containing protein</fullName>
    </recommendedName>
</protein>
<evidence type="ECO:0000259" key="5">
    <source>
        <dbReference type="PROSITE" id="PS51914"/>
    </source>
</evidence>
<dbReference type="Gene3D" id="3.30.420.10">
    <property type="entry name" value="Ribonuclease H-like superfamily/Ribonuclease H"/>
    <property type="match status" value="1"/>
</dbReference>
<gene>
    <name evidence="6" type="ORF">LAZ67_11001841</name>
</gene>
<dbReference type="InterPro" id="IPR036388">
    <property type="entry name" value="WH-like_DNA-bd_sf"/>
</dbReference>
<dbReference type="Gene3D" id="1.10.10.10">
    <property type="entry name" value="Winged helix-like DNA-binding domain superfamily/Winged helix DNA-binding domain"/>
    <property type="match status" value="1"/>
</dbReference>
<proteinExistence type="predicted"/>
<organism evidence="6 7">
    <name type="scientific">Cordylochernes scorpioides</name>
    <dbReference type="NCBI Taxonomy" id="51811"/>
    <lineage>
        <taxon>Eukaryota</taxon>
        <taxon>Metazoa</taxon>
        <taxon>Ecdysozoa</taxon>
        <taxon>Arthropoda</taxon>
        <taxon>Chelicerata</taxon>
        <taxon>Arachnida</taxon>
        <taxon>Pseudoscorpiones</taxon>
        <taxon>Cheliferoidea</taxon>
        <taxon>Chernetidae</taxon>
        <taxon>Cordylochernes</taxon>
    </lineage>
</organism>
<feature type="transmembrane region" description="Helical" evidence="4">
    <location>
        <begin position="1035"/>
        <end position="1053"/>
    </location>
</feature>
<dbReference type="InterPro" id="IPR041426">
    <property type="entry name" value="Mos1_HTH"/>
</dbReference>
<evidence type="ECO:0000256" key="2">
    <source>
        <dbReference type="ARBA" id="ARBA00023157"/>
    </source>
</evidence>
<feature type="domain" description="MRH" evidence="5">
    <location>
        <begin position="144"/>
        <end position="297"/>
    </location>
</feature>
<feature type="domain" description="MRH" evidence="5">
    <location>
        <begin position="299"/>
        <end position="442"/>
    </location>
</feature>
<dbReference type="PANTHER" id="PTHR46060:SF1">
    <property type="entry name" value="MARINER MOS1 TRANSPOSASE-LIKE PROTEIN"/>
    <property type="match status" value="1"/>
</dbReference>
<dbReference type="InterPro" id="IPR000479">
    <property type="entry name" value="CIMR_rpt"/>
</dbReference>
<dbReference type="Pfam" id="PF01359">
    <property type="entry name" value="Transposase_1"/>
    <property type="match status" value="1"/>
</dbReference>
<accession>A0ABY6L2J9</accession>
<dbReference type="SMART" id="SM01404">
    <property type="entry name" value="CIMR"/>
    <property type="match status" value="3"/>
</dbReference>
<dbReference type="Pfam" id="PF00878">
    <property type="entry name" value="CIMR"/>
    <property type="match status" value="2"/>
</dbReference>
<dbReference type="Proteomes" id="UP001235939">
    <property type="component" value="Chromosome 11"/>
</dbReference>
<evidence type="ECO:0000256" key="3">
    <source>
        <dbReference type="SAM" id="MobiDB-lite"/>
    </source>
</evidence>
<dbReference type="InterPro" id="IPR044865">
    <property type="entry name" value="MRH_dom"/>
</dbReference>
<keyword evidence="4" id="KW-0812">Transmembrane</keyword>
<keyword evidence="2" id="KW-1015">Disulfide bond</keyword>
<keyword evidence="4" id="KW-0472">Membrane</keyword>
<dbReference type="PROSITE" id="PS51914">
    <property type="entry name" value="MRH"/>
    <property type="match status" value="5"/>
</dbReference>
<feature type="region of interest" description="Disordered" evidence="3">
    <location>
        <begin position="171"/>
        <end position="192"/>
    </location>
</feature>
<feature type="domain" description="MRH" evidence="5">
    <location>
        <begin position="494"/>
        <end position="620"/>
    </location>
</feature>